<dbReference type="RefSeq" id="WP_279297927.1">
    <property type="nucleotide sequence ID" value="NZ_JAOTIF010000012.1"/>
</dbReference>
<reference evidence="2" key="1">
    <citation type="submission" date="2022-09" db="EMBL/GenBank/DDBJ databases">
        <authorList>
            <person name="Yuan C."/>
            <person name="Ke Z."/>
        </authorList>
    </citation>
    <scope>NUCLEOTIDE SEQUENCE</scope>
    <source>
        <strain evidence="2">LB-8</strain>
    </source>
</reference>
<keyword evidence="3" id="KW-1185">Reference proteome</keyword>
<gene>
    <name evidence="2" type="ORF">OCK74_15320</name>
</gene>
<evidence type="ECO:0000313" key="2">
    <source>
        <dbReference type="EMBL" id="MCU7550487.1"/>
    </source>
</evidence>
<dbReference type="InterPro" id="IPR036929">
    <property type="entry name" value="DsbDN_sf"/>
</dbReference>
<accession>A0A9X2XXP6</accession>
<comment type="caution">
    <text evidence="2">The sequence shown here is derived from an EMBL/GenBank/DDBJ whole genome shotgun (WGS) entry which is preliminary data.</text>
</comment>
<dbReference type="AlphaFoldDB" id="A0A9X2XXP6"/>
<evidence type="ECO:0000313" key="3">
    <source>
        <dbReference type="Proteomes" id="UP001155483"/>
    </source>
</evidence>
<dbReference type="InterPro" id="IPR028250">
    <property type="entry name" value="DsbDN"/>
</dbReference>
<dbReference type="Gene3D" id="2.60.40.1250">
    <property type="entry name" value="Thiol:disulfide interchange protein DsbD, N-terminal domain"/>
    <property type="match status" value="1"/>
</dbReference>
<dbReference type="EMBL" id="JAOTIF010000012">
    <property type="protein sequence ID" value="MCU7550487.1"/>
    <property type="molecule type" value="Genomic_DNA"/>
</dbReference>
<dbReference type="Proteomes" id="UP001155483">
    <property type="component" value="Unassembled WGS sequence"/>
</dbReference>
<reference evidence="2" key="2">
    <citation type="submission" date="2023-04" db="EMBL/GenBank/DDBJ databases">
        <title>Paracnuella aquatica gen. nov., sp. nov., a member of the family Chitinophagaceae isolated from a hot spring.</title>
        <authorList>
            <person name="Wang C."/>
        </authorList>
    </citation>
    <scope>NUCLEOTIDE SEQUENCE</scope>
    <source>
        <strain evidence="2">LB-8</strain>
    </source>
</reference>
<proteinExistence type="predicted"/>
<dbReference type="Pfam" id="PF11412">
    <property type="entry name" value="DsbD_N"/>
    <property type="match status" value="1"/>
</dbReference>
<evidence type="ECO:0000259" key="1">
    <source>
        <dbReference type="Pfam" id="PF11412"/>
    </source>
</evidence>
<protein>
    <submittedName>
        <fullName evidence="2">Protein-disulfide reductase DsbD family protein</fullName>
    </submittedName>
</protein>
<organism evidence="2 3">
    <name type="scientific">Paraflavisolibacter caeni</name>
    <dbReference type="NCBI Taxonomy" id="2982496"/>
    <lineage>
        <taxon>Bacteria</taxon>
        <taxon>Pseudomonadati</taxon>
        <taxon>Bacteroidota</taxon>
        <taxon>Chitinophagia</taxon>
        <taxon>Chitinophagales</taxon>
        <taxon>Chitinophagaceae</taxon>
        <taxon>Paraflavisolibacter</taxon>
    </lineage>
</organism>
<sequence>MAYLWIFILPIQLFWGHQTVSDIVKVKVPEAIVYAGKRSLIKVELEVKNGYHIQANKTKDEFIIPTTLEIKTYEGIRVERTVFPPANKFQLEGTNTYLDVYDGVFSIIITVQTNRNIQRQRHVLQAKLNYQACDNQRCLMPKTIEFSIQVEVK</sequence>
<name>A0A9X2XXP6_9BACT</name>
<feature type="domain" description="Thiol:disulfide interchange protein DsbD N-terminal" evidence="1">
    <location>
        <begin position="33"/>
        <end position="146"/>
    </location>
</feature>